<dbReference type="Gene3D" id="1.10.1070.11">
    <property type="entry name" value="Phosphatidylinositol 3-/4-kinase, catalytic domain"/>
    <property type="match status" value="1"/>
</dbReference>
<evidence type="ECO:0000256" key="14">
    <source>
        <dbReference type="ARBA" id="ARBA00030222"/>
    </source>
</evidence>
<dbReference type="SMART" id="SM00146">
    <property type="entry name" value="PI3Kc"/>
    <property type="match status" value="1"/>
</dbReference>
<dbReference type="InterPro" id="IPR000403">
    <property type="entry name" value="PI3/4_kinase_cat_dom"/>
</dbReference>
<dbReference type="Pfam" id="PF00454">
    <property type="entry name" value="PI3_PI4_kinase"/>
    <property type="match status" value="1"/>
</dbReference>
<dbReference type="EC" id="2.7.11.1" evidence="3"/>
<evidence type="ECO:0000256" key="10">
    <source>
        <dbReference type="ARBA" id="ARBA00022777"/>
    </source>
</evidence>
<dbReference type="AlphaFoldDB" id="A0A194S4M6"/>
<keyword evidence="8" id="KW-0547">Nucleotide-binding</keyword>
<dbReference type="Pfam" id="PF02260">
    <property type="entry name" value="FATC"/>
    <property type="match status" value="1"/>
</dbReference>
<evidence type="ECO:0000256" key="17">
    <source>
        <dbReference type="ARBA" id="ARBA00047899"/>
    </source>
</evidence>
<keyword evidence="6" id="KW-0723">Serine/threonine-protein kinase</keyword>
<dbReference type="Proteomes" id="UP000053890">
    <property type="component" value="Unassembled WGS sequence"/>
</dbReference>
<dbReference type="InterPro" id="IPR038980">
    <property type="entry name" value="ATM_plant"/>
</dbReference>
<evidence type="ECO:0000256" key="15">
    <source>
        <dbReference type="ARBA" id="ARBA00031460"/>
    </source>
</evidence>
<name>A0A194S4M6_RHOGW</name>
<evidence type="ECO:0000259" key="22">
    <source>
        <dbReference type="PROSITE" id="PS51190"/>
    </source>
</evidence>
<dbReference type="STRING" id="578459.A0A194S4M6"/>
<evidence type="ECO:0000256" key="11">
    <source>
        <dbReference type="ARBA" id="ARBA00022840"/>
    </source>
</evidence>
<dbReference type="PANTHER" id="PTHR37079:SF4">
    <property type="entry name" value="SERINE_THREONINE-PROTEIN KINASE ATM"/>
    <property type="match status" value="1"/>
</dbReference>
<evidence type="ECO:0000256" key="13">
    <source>
        <dbReference type="ARBA" id="ARBA00030020"/>
    </source>
</evidence>
<dbReference type="InterPro" id="IPR018936">
    <property type="entry name" value="PI3/4_kinase_CS"/>
</dbReference>
<dbReference type="InterPro" id="IPR014009">
    <property type="entry name" value="PIK_FAT"/>
</dbReference>
<dbReference type="InterPro" id="IPR036940">
    <property type="entry name" value="PI3/4_kinase_cat_sf"/>
</dbReference>
<dbReference type="PROSITE" id="PS00915">
    <property type="entry name" value="PI3_4_KINASE_1"/>
    <property type="match status" value="1"/>
</dbReference>
<sequence length="569" mass="63275">MRLKPLLNHVPSFKFVFLAYQLSARLSKSADSPPSASNVRRLVLRLCVEHGLHALYPVQALRAPPTGKSSRRSSQSSQSSGVGFTQATNNSRAHAAGDIVEKVKAIGELRARVEAVELACEAYAEWASFPLKSSKSGYLDSRGTVRKGPLPIKSSMRILTKVRDLPIPVTTFHLPVVASGRYDDFARLHHYEPTFDMAGGIHLPKIVVCVDSNGDRHKQLLKGDDDIRQDAVMEQAFELVNRLLARDEGGRRRNLKIRTYKVIPLQNSNGLIEFVANTAPLGNFLVGLYEQMAPGVQKRAREQLRIIEGKHKNHPDRRDADKDKAFRKILTETPPLLRYLFWQKHKVPSLWFDMRLNYSRSVATTSIIGHVVGLGDRHVSNILMDEARGELVHIDLGIAFDQRLPIPELVPFRLTQNLVDGFGMSGVDGVFRRCCEETLRVLRERSSVIMTILGVFKHDPLQNWCAPCSLSFLDEPLPNARAGVLARRAVSAEMAKRIQGSDDGDARALDELPDDADRALAIVRGKLDDRLSVQYTVNQLIQEATNPSNLARIFSGASPLALSLSLSLS</sequence>
<keyword evidence="11" id="KW-0067">ATP-binding</keyword>
<proteinExistence type="inferred from homology"/>
<dbReference type="GO" id="GO:0035556">
    <property type="term" value="P:intracellular signal transduction"/>
    <property type="evidence" value="ECO:0007669"/>
    <property type="project" value="UniProtKB-ARBA"/>
</dbReference>
<dbReference type="SMART" id="SM01343">
    <property type="entry name" value="FATC"/>
    <property type="match status" value="1"/>
</dbReference>
<dbReference type="PROSITE" id="PS51190">
    <property type="entry name" value="FATC"/>
    <property type="match status" value="1"/>
</dbReference>
<dbReference type="RefSeq" id="XP_018270425.1">
    <property type="nucleotide sequence ID" value="XM_018413429.1"/>
</dbReference>
<feature type="region of interest" description="Disordered" evidence="19">
    <location>
        <begin position="63"/>
        <end position="87"/>
    </location>
</feature>
<organism evidence="23 24">
    <name type="scientific">Rhodotorula graminis (strain WP1)</name>
    <dbReference type="NCBI Taxonomy" id="578459"/>
    <lineage>
        <taxon>Eukaryota</taxon>
        <taxon>Fungi</taxon>
        <taxon>Dikarya</taxon>
        <taxon>Basidiomycota</taxon>
        <taxon>Pucciniomycotina</taxon>
        <taxon>Microbotryomycetes</taxon>
        <taxon>Sporidiobolales</taxon>
        <taxon>Sporidiobolaceae</taxon>
        <taxon>Rhodotorula</taxon>
    </lineage>
</organism>
<dbReference type="OMA" id="SSHTHEE"/>
<evidence type="ECO:0000256" key="8">
    <source>
        <dbReference type="ARBA" id="ARBA00022741"/>
    </source>
</evidence>
<dbReference type="SUPFAM" id="SSF56112">
    <property type="entry name" value="Protein kinase-like (PK-like)"/>
    <property type="match status" value="1"/>
</dbReference>
<dbReference type="InterPro" id="IPR011009">
    <property type="entry name" value="Kinase-like_dom_sf"/>
</dbReference>
<evidence type="ECO:0000256" key="7">
    <source>
        <dbReference type="ARBA" id="ARBA00022679"/>
    </source>
</evidence>
<feature type="domain" description="FAT" evidence="21">
    <location>
        <begin position="1"/>
        <end position="64"/>
    </location>
</feature>
<dbReference type="InterPro" id="IPR044107">
    <property type="entry name" value="PIKKc_ATM"/>
</dbReference>
<dbReference type="CDD" id="cd05171">
    <property type="entry name" value="PIKKc_ATM"/>
    <property type="match status" value="1"/>
</dbReference>
<comment type="similarity">
    <text evidence="2">Belongs to the PI3/PI4-kinase family. ATM subfamily.</text>
</comment>
<evidence type="ECO:0000256" key="19">
    <source>
        <dbReference type="SAM" id="MobiDB-lite"/>
    </source>
</evidence>
<evidence type="ECO:0000313" key="24">
    <source>
        <dbReference type="Proteomes" id="UP000053890"/>
    </source>
</evidence>
<keyword evidence="12" id="KW-0539">Nucleus</keyword>
<keyword evidence="7" id="KW-0808">Transferase</keyword>
<evidence type="ECO:0000256" key="2">
    <source>
        <dbReference type="ARBA" id="ARBA00010769"/>
    </source>
</evidence>
<evidence type="ECO:0000256" key="16">
    <source>
        <dbReference type="ARBA" id="ARBA00032467"/>
    </source>
</evidence>
<dbReference type="PROSITE" id="PS50290">
    <property type="entry name" value="PI3_4_KINASE_3"/>
    <property type="match status" value="1"/>
</dbReference>
<dbReference type="Gene3D" id="3.30.1010.10">
    <property type="entry name" value="Phosphatidylinositol 3-kinase Catalytic Subunit, Chain A, domain 4"/>
    <property type="match status" value="1"/>
</dbReference>
<evidence type="ECO:0000256" key="1">
    <source>
        <dbReference type="ARBA" id="ARBA00004123"/>
    </source>
</evidence>
<dbReference type="GeneID" id="28973878"/>
<evidence type="ECO:0000256" key="6">
    <source>
        <dbReference type="ARBA" id="ARBA00022527"/>
    </source>
</evidence>
<dbReference type="GO" id="GO:0004674">
    <property type="term" value="F:protein serine/threonine kinase activity"/>
    <property type="evidence" value="ECO:0007669"/>
    <property type="project" value="UniProtKB-KW"/>
</dbReference>
<comment type="catalytic activity">
    <reaction evidence="17">
        <text>L-threonyl-[protein] + ATP = O-phospho-L-threonyl-[protein] + ADP + H(+)</text>
        <dbReference type="Rhea" id="RHEA:46608"/>
        <dbReference type="Rhea" id="RHEA-COMP:11060"/>
        <dbReference type="Rhea" id="RHEA-COMP:11605"/>
        <dbReference type="ChEBI" id="CHEBI:15378"/>
        <dbReference type="ChEBI" id="CHEBI:30013"/>
        <dbReference type="ChEBI" id="CHEBI:30616"/>
        <dbReference type="ChEBI" id="CHEBI:61977"/>
        <dbReference type="ChEBI" id="CHEBI:456216"/>
        <dbReference type="EC" id="2.7.11.1"/>
    </reaction>
</comment>
<gene>
    <name evidence="23" type="ORF">RHOBADRAFT_37377</name>
</gene>
<keyword evidence="24" id="KW-1185">Reference proteome</keyword>
<dbReference type="PROSITE" id="PS00916">
    <property type="entry name" value="PI3_4_KINASE_2"/>
    <property type="match status" value="1"/>
</dbReference>
<evidence type="ECO:0000259" key="20">
    <source>
        <dbReference type="PROSITE" id="PS50290"/>
    </source>
</evidence>
<evidence type="ECO:0000256" key="4">
    <source>
        <dbReference type="ARBA" id="ARBA00014619"/>
    </source>
</evidence>
<evidence type="ECO:0000256" key="18">
    <source>
        <dbReference type="ARBA" id="ARBA00048679"/>
    </source>
</evidence>
<evidence type="ECO:0000256" key="9">
    <source>
        <dbReference type="ARBA" id="ARBA00022763"/>
    </source>
</evidence>
<keyword evidence="9" id="KW-0227">DNA damage</keyword>
<feature type="domain" description="PI3K/PI4K catalytic" evidence="20">
    <location>
        <begin position="191"/>
        <end position="506"/>
    </location>
</feature>
<dbReference type="PROSITE" id="PS51189">
    <property type="entry name" value="FAT"/>
    <property type="match status" value="1"/>
</dbReference>
<evidence type="ECO:0000259" key="21">
    <source>
        <dbReference type="PROSITE" id="PS51189"/>
    </source>
</evidence>
<evidence type="ECO:0000256" key="3">
    <source>
        <dbReference type="ARBA" id="ARBA00012513"/>
    </source>
</evidence>
<comment type="subcellular location">
    <subcellularLocation>
        <location evidence="1">Nucleus</location>
    </subcellularLocation>
</comment>
<reference evidence="23 24" key="1">
    <citation type="journal article" date="2015" name="Front. Microbiol.">
        <title>Genome sequence of the plant growth promoting endophytic yeast Rhodotorula graminis WP1.</title>
        <authorList>
            <person name="Firrincieli A."/>
            <person name="Otillar R."/>
            <person name="Salamov A."/>
            <person name="Schmutz J."/>
            <person name="Khan Z."/>
            <person name="Redman R.S."/>
            <person name="Fleck N.D."/>
            <person name="Lindquist E."/>
            <person name="Grigoriev I.V."/>
            <person name="Doty S.L."/>
        </authorList>
    </citation>
    <scope>NUCLEOTIDE SEQUENCE [LARGE SCALE GENOMIC DNA]</scope>
    <source>
        <strain evidence="23 24">WP1</strain>
    </source>
</reference>
<dbReference type="GO" id="GO:0005524">
    <property type="term" value="F:ATP binding"/>
    <property type="evidence" value="ECO:0007669"/>
    <property type="project" value="UniProtKB-KW"/>
</dbReference>
<evidence type="ECO:0000313" key="23">
    <source>
        <dbReference type="EMBL" id="KPV74376.1"/>
    </source>
</evidence>
<protein>
    <recommendedName>
        <fullName evidence="4">Serine/threonine-protein kinase TEL1</fullName>
        <ecNumber evidence="3">2.7.11.1</ecNumber>
    </recommendedName>
    <alternativeName>
        <fullName evidence="13">ATM homolog</fullName>
    </alternativeName>
    <alternativeName>
        <fullName evidence="15 16">DNA-damage checkpoint kinase TEL1</fullName>
    </alternativeName>
    <alternativeName>
        <fullName evidence="5">Serine/threonine-protein kinase tel1</fullName>
    </alternativeName>
    <alternativeName>
        <fullName evidence="14">Telomere length regulation protein 1</fullName>
    </alternativeName>
</protein>
<dbReference type="PANTHER" id="PTHR37079">
    <property type="entry name" value="SERINE/THREONINE-PROTEIN KINASE ATM"/>
    <property type="match status" value="1"/>
</dbReference>
<dbReference type="GO" id="GO:0006281">
    <property type="term" value="P:DNA repair"/>
    <property type="evidence" value="ECO:0007669"/>
    <property type="project" value="InterPro"/>
</dbReference>
<dbReference type="InterPro" id="IPR003152">
    <property type="entry name" value="FATC_dom"/>
</dbReference>
<keyword evidence="10" id="KW-0418">Kinase</keyword>
<evidence type="ECO:0000256" key="5">
    <source>
        <dbReference type="ARBA" id="ARBA00020288"/>
    </source>
</evidence>
<feature type="domain" description="FATC" evidence="22">
    <location>
        <begin position="529"/>
        <end position="561"/>
    </location>
</feature>
<dbReference type="EMBL" id="KQ474080">
    <property type="protein sequence ID" value="KPV74376.1"/>
    <property type="molecule type" value="Genomic_DNA"/>
</dbReference>
<comment type="catalytic activity">
    <reaction evidence="18">
        <text>L-seryl-[protein] + ATP = O-phospho-L-seryl-[protein] + ADP + H(+)</text>
        <dbReference type="Rhea" id="RHEA:17989"/>
        <dbReference type="Rhea" id="RHEA-COMP:9863"/>
        <dbReference type="Rhea" id="RHEA-COMP:11604"/>
        <dbReference type="ChEBI" id="CHEBI:15378"/>
        <dbReference type="ChEBI" id="CHEBI:29999"/>
        <dbReference type="ChEBI" id="CHEBI:30616"/>
        <dbReference type="ChEBI" id="CHEBI:83421"/>
        <dbReference type="ChEBI" id="CHEBI:456216"/>
        <dbReference type="EC" id="2.7.11.1"/>
    </reaction>
</comment>
<dbReference type="OrthoDB" id="381190at2759"/>
<dbReference type="GO" id="GO:0005634">
    <property type="term" value="C:nucleus"/>
    <property type="evidence" value="ECO:0007669"/>
    <property type="project" value="UniProtKB-SubCell"/>
</dbReference>
<evidence type="ECO:0000256" key="12">
    <source>
        <dbReference type="ARBA" id="ARBA00023242"/>
    </source>
</evidence>
<accession>A0A194S4M6</accession>